<dbReference type="EMBL" id="CP003742">
    <property type="protein sequence ID" value="AGI73759.1"/>
    <property type="molecule type" value="Genomic_DNA"/>
</dbReference>
<proteinExistence type="predicted"/>
<evidence type="ECO:0000313" key="1">
    <source>
        <dbReference type="EMBL" id="AGI73759.1"/>
    </source>
</evidence>
<gene>
    <name evidence="1" type="ORF">OA238_c38120</name>
</gene>
<protein>
    <submittedName>
        <fullName evidence="1">Uncharacterized protein</fullName>
    </submittedName>
</protein>
<dbReference type="KEGG" id="oar:OA238_c38120"/>
<name>M9RMA8_9RHOB</name>
<reference evidence="1 2" key="1">
    <citation type="journal article" date="2013" name="PLoS ONE">
        <title>Poles Apart: Arctic and Antarctic Octadecabacter strains Share High Genome Plasticity and a New Type of Xanthorhodopsin.</title>
        <authorList>
            <person name="Vollmers J."/>
            <person name="Voget S."/>
            <person name="Dietrich S."/>
            <person name="Gollnow K."/>
            <person name="Smits M."/>
            <person name="Meyer K."/>
            <person name="Brinkhoff T."/>
            <person name="Simon M."/>
            <person name="Daniel R."/>
        </authorList>
    </citation>
    <scope>NUCLEOTIDE SEQUENCE [LARGE SCALE GENOMIC DNA]</scope>
    <source>
        <strain evidence="1 2">238</strain>
    </source>
</reference>
<dbReference type="RefSeq" id="WP_015496746.1">
    <property type="nucleotide sequence ID" value="NC_020908.1"/>
</dbReference>
<dbReference type="eggNOG" id="ENOG50343RP">
    <property type="taxonomic scope" value="Bacteria"/>
</dbReference>
<dbReference type="Proteomes" id="UP000004688">
    <property type="component" value="Chromosome"/>
</dbReference>
<dbReference type="HOGENOM" id="CLU_1033789_0_0_5"/>
<dbReference type="AlphaFoldDB" id="M9RMA8"/>
<keyword evidence="2" id="KW-1185">Reference proteome</keyword>
<dbReference type="STRING" id="391616.OA238_c38120"/>
<evidence type="ECO:0000313" key="2">
    <source>
        <dbReference type="Proteomes" id="UP000004688"/>
    </source>
</evidence>
<sequence length="269" mass="30380">MMTKNKHVVKQWYEREDAIVEGLVTPTLVENFVLLAGISDDDDSLNLTRLALTEALKAFKWAWFNHDDLASESAENKALEEAASNAAKLYDNLSILQDYSGLEGRLEDTIKNLPTLYKLDDGQTLRDLISTGQNIFAAYRELLVDLQVCLEGTSNRQPKRHILEGFDGENSIDLETDEEFASRMQEWRTRSKARALPKEHALQEFLKTLRPFWEANSVHVFTEGMHFKEVNHTISNLVDAVAGIMAVASPSTSRSQIVTAIREVRTPLS</sequence>
<accession>M9RMA8</accession>
<dbReference type="OrthoDB" id="7850573at2"/>
<organism evidence="1 2">
    <name type="scientific">Octadecabacter arcticus 238</name>
    <dbReference type="NCBI Taxonomy" id="391616"/>
    <lineage>
        <taxon>Bacteria</taxon>
        <taxon>Pseudomonadati</taxon>
        <taxon>Pseudomonadota</taxon>
        <taxon>Alphaproteobacteria</taxon>
        <taxon>Rhodobacterales</taxon>
        <taxon>Roseobacteraceae</taxon>
        <taxon>Octadecabacter</taxon>
    </lineage>
</organism>